<dbReference type="SUPFAM" id="SSF51182">
    <property type="entry name" value="RmlC-like cupins"/>
    <property type="match status" value="1"/>
</dbReference>
<dbReference type="Pfam" id="PF14667">
    <property type="entry name" value="Polysacc_synt_C"/>
    <property type="match status" value="1"/>
</dbReference>
<organism evidence="2 3">
    <name type="scientific">Kiloniella spongiae</name>
    <dbReference type="NCBI Taxonomy" id="1489064"/>
    <lineage>
        <taxon>Bacteria</taxon>
        <taxon>Pseudomonadati</taxon>
        <taxon>Pseudomonadota</taxon>
        <taxon>Alphaproteobacteria</taxon>
        <taxon>Rhodospirillales</taxon>
        <taxon>Kiloniellaceae</taxon>
        <taxon>Kiloniella</taxon>
    </lineage>
</organism>
<evidence type="ECO:0000313" key="2">
    <source>
        <dbReference type="EMBL" id="KLN58956.1"/>
    </source>
</evidence>
<comment type="caution">
    <text evidence="2">The sequence shown here is derived from an EMBL/GenBank/DDBJ whole genome shotgun (WGS) entry which is preliminary data.</text>
</comment>
<dbReference type="AlphaFoldDB" id="A0A0H2M9Y9"/>
<dbReference type="STRING" id="1489064.WH96_20245"/>
<dbReference type="Proteomes" id="UP000035444">
    <property type="component" value="Unassembled WGS sequence"/>
</dbReference>
<reference evidence="2 3" key="1">
    <citation type="submission" date="2015-03" db="EMBL/GenBank/DDBJ databases">
        <title>Genome Sequence of Kiloniella spongiae MEBiC09566, isolated from a marine sponge.</title>
        <authorList>
            <person name="Shao Z."/>
            <person name="Wang L."/>
            <person name="Li X."/>
        </authorList>
    </citation>
    <scope>NUCLEOTIDE SEQUENCE [LARGE SCALE GENOMIC DNA]</scope>
    <source>
        <strain evidence="2 3">MEBiC09566</strain>
    </source>
</reference>
<evidence type="ECO:0000313" key="3">
    <source>
        <dbReference type="Proteomes" id="UP000035444"/>
    </source>
</evidence>
<accession>A0A0H2M9Y9</accession>
<dbReference type="InterPro" id="IPR014710">
    <property type="entry name" value="RmlC-like_jellyroll"/>
</dbReference>
<feature type="domain" description="Capsular polysaccharide assembling protein CapF C-terminal" evidence="1">
    <location>
        <begin position="25"/>
        <end position="139"/>
    </location>
</feature>
<name>A0A0H2M9Y9_9PROT</name>
<protein>
    <recommendedName>
        <fullName evidence="1">Capsular polysaccharide assembling protein CapF C-terminal domain-containing protein</fullName>
    </recommendedName>
</protein>
<dbReference type="InterPro" id="IPR011051">
    <property type="entry name" value="RmlC_Cupin_sf"/>
</dbReference>
<gene>
    <name evidence="2" type="ORF">WH96_20245</name>
</gene>
<dbReference type="EMBL" id="LAQL01000024">
    <property type="protein sequence ID" value="KLN58956.1"/>
    <property type="molecule type" value="Genomic_DNA"/>
</dbReference>
<dbReference type="InterPro" id="IPR029303">
    <property type="entry name" value="CapF_C"/>
</dbReference>
<sequence>MFEFDLMTKAKNWDVPYYIEPLVRHSDERGALFEAMRFTSQNIPTGGQVYVYTVEPGVRRGDHYHAKKMEWFSCVSGTVRLLMKTPQRDLVDEVLDSDAPKMVYAGPGTSHAVVNETGITAVVVAYASKEFDPSNPDTILEPAD</sequence>
<dbReference type="Gene3D" id="2.60.120.10">
    <property type="entry name" value="Jelly Rolls"/>
    <property type="match status" value="1"/>
</dbReference>
<proteinExistence type="predicted"/>
<evidence type="ECO:0000259" key="1">
    <source>
        <dbReference type="Pfam" id="PF14667"/>
    </source>
</evidence>
<keyword evidence="3" id="KW-1185">Reference proteome</keyword>